<gene>
    <name evidence="9" type="ORF">R4146_03595</name>
</gene>
<evidence type="ECO:0000313" key="10">
    <source>
        <dbReference type="Proteomes" id="UP001370590"/>
    </source>
</evidence>
<accession>A0ABU8SL03</accession>
<keyword evidence="5 7" id="KW-0472">Membrane</keyword>
<dbReference type="PANTHER" id="PTHR33885:SF3">
    <property type="entry name" value="PHAGE SHOCK PROTEIN C"/>
    <property type="match status" value="1"/>
</dbReference>
<dbReference type="Pfam" id="PF04024">
    <property type="entry name" value="PspC"/>
    <property type="match status" value="1"/>
</dbReference>
<keyword evidence="4 7" id="KW-1133">Transmembrane helix</keyword>
<evidence type="ECO:0000259" key="8">
    <source>
        <dbReference type="Pfam" id="PF04024"/>
    </source>
</evidence>
<dbReference type="Proteomes" id="UP001370590">
    <property type="component" value="Unassembled WGS sequence"/>
</dbReference>
<reference evidence="9 10" key="1">
    <citation type="submission" date="2023-10" db="EMBL/GenBank/DDBJ databases">
        <title>Nicoliella lavandulae sp. nov. isolated from Lavandula angustifolia flowers.</title>
        <authorList>
            <person name="Alcantara C."/>
            <person name="Zuniga M."/>
            <person name="Landete J.M."/>
            <person name="Monedero V."/>
        </authorList>
    </citation>
    <scope>NUCLEOTIDE SEQUENCE [LARGE SCALE GENOMIC DNA]</scope>
    <source>
        <strain evidence="9 10">Es01</strain>
    </source>
</reference>
<keyword evidence="3 7" id="KW-0812">Transmembrane</keyword>
<organism evidence="9 10">
    <name type="scientific">Nicoliella lavandulae</name>
    <dbReference type="NCBI Taxonomy" id="3082954"/>
    <lineage>
        <taxon>Bacteria</taxon>
        <taxon>Bacillati</taxon>
        <taxon>Bacillota</taxon>
        <taxon>Bacilli</taxon>
        <taxon>Lactobacillales</taxon>
        <taxon>Lactobacillaceae</taxon>
        <taxon>Nicoliella</taxon>
    </lineage>
</organism>
<feature type="compositionally biased region" description="Polar residues" evidence="6">
    <location>
        <begin position="72"/>
        <end position="86"/>
    </location>
</feature>
<feature type="compositionally biased region" description="Basic and acidic residues" evidence="6">
    <location>
        <begin position="87"/>
        <end position="106"/>
    </location>
</feature>
<evidence type="ECO:0000256" key="1">
    <source>
        <dbReference type="ARBA" id="ARBA00004162"/>
    </source>
</evidence>
<feature type="region of interest" description="Disordered" evidence="6">
    <location>
        <begin position="72"/>
        <end position="106"/>
    </location>
</feature>
<comment type="caution">
    <text evidence="9">The sequence shown here is derived from an EMBL/GenBank/DDBJ whole genome shotgun (WGS) entry which is preliminary data.</text>
</comment>
<evidence type="ECO:0000256" key="3">
    <source>
        <dbReference type="ARBA" id="ARBA00022692"/>
    </source>
</evidence>
<dbReference type="InterPro" id="IPR052027">
    <property type="entry name" value="PspC"/>
</dbReference>
<evidence type="ECO:0000256" key="7">
    <source>
        <dbReference type="SAM" id="Phobius"/>
    </source>
</evidence>
<evidence type="ECO:0000256" key="4">
    <source>
        <dbReference type="ARBA" id="ARBA00022989"/>
    </source>
</evidence>
<proteinExistence type="predicted"/>
<dbReference type="RefSeq" id="WP_339960070.1">
    <property type="nucleotide sequence ID" value="NZ_JAWMWH010000001.1"/>
</dbReference>
<keyword evidence="2" id="KW-1003">Cell membrane</keyword>
<keyword evidence="10" id="KW-1185">Reference proteome</keyword>
<dbReference type="InterPro" id="IPR007168">
    <property type="entry name" value="Phageshock_PspC_N"/>
</dbReference>
<evidence type="ECO:0000256" key="2">
    <source>
        <dbReference type="ARBA" id="ARBA00022475"/>
    </source>
</evidence>
<dbReference type="EMBL" id="JAWMWH010000001">
    <property type="protein sequence ID" value="MEJ6400255.1"/>
    <property type="molecule type" value="Genomic_DNA"/>
</dbReference>
<evidence type="ECO:0000256" key="5">
    <source>
        <dbReference type="ARBA" id="ARBA00023136"/>
    </source>
</evidence>
<sequence length="106" mass="12072">MKTKRLKRSRSNRILTGVLGGIAEYFGINARYLRIAYIVITLLMIHTMIPVLIYLLLTVLIPNDFQTNANPFSGGFRSTAQTNQHSNGDRKILHNVEEKDEPKSKE</sequence>
<evidence type="ECO:0000256" key="6">
    <source>
        <dbReference type="SAM" id="MobiDB-lite"/>
    </source>
</evidence>
<name>A0ABU8SL03_9LACO</name>
<feature type="transmembrane region" description="Helical" evidence="7">
    <location>
        <begin position="34"/>
        <end position="57"/>
    </location>
</feature>
<comment type="subcellular location">
    <subcellularLocation>
        <location evidence="1">Cell membrane</location>
        <topology evidence="1">Single-pass membrane protein</topology>
    </subcellularLocation>
</comment>
<feature type="domain" description="Phage shock protein PspC N-terminal" evidence="8">
    <location>
        <begin position="4"/>
        <end position="63"/>
    </location>
</feature>
<protein>
    <submittedName>
        <fullName evidence="9">PspC domain-containing protein</fullName>
    </submittedName>
</protein>
<evidence type="ECO:0000313" key="9">
    <source>
        <dbReference type="EMBL" id="MEJ6400255.1"/>
    </source>
</evidence>
<dbReference type="PANTHER" id="PTHR33885">
    <property type="entry name" value="PHAGE SHOCK PROTEIN C"/>
    <property type="match status" value="1"/>
</dbReference>